<gene>
    <name evidence="1" type="ORF">JBS370_LOCUS13229</name>
</gene>
<dbReference type="AlphaFoldDB" id="A0A818ZE14"/>
<accession>A0A818ZE14</accession>
<dbReference type="Proteomes" id="UP000663836">
    <property type="component" value="Unassembled WGS sequence"/>
</dbReference>
<protein>
    <submittedName>
        <fullName evidence="1">Uncharacterized protein</fullName>
    </submittedName>
</protein>
<dbReference type="EMBL" id="CAJOBD010001121">
    <property type="protein sequence ID" value="CAF3762850.1"/>
    <property type="molecule type" value="Genomic_DNA"/>
</dbReference>
<evidence type="ECO:0000313" key="2">
    <source>
        <dbReference type="Proteomes" id="UP000663836"/>
    </source>
</evidence>
<organism evidence="1 2">
    <name type="scientific">Rotaria sordida</name>
    <dbReference type="NCBI Taxonomy" id="392033"/>
    <lineage>
        <taxon>Eukaryota</taxon>
        <taxon>Metazoa</taxon>
        <taxon>Spiralia</taxon>
        <taxon>Gnathifera</taxon>
        <taxon>Rotifera</taxon>
        <taxon>Eurotatoria</taxon>
        <taxon>Bdelloidea</taxon>
        <taxon>Philodinida</taxon>
        <taxon>Philodinidae</taxon>
        <taxon>Rotaria</taxon>
    </lineage>
</organism>
<proteinExistence type="predicted"/>
<comment type="caution">
    <text evidence="1">The sequence shown here is derived from an EMBL/GenBank/DDBJ whole genome shotgun (WGS) entry which is preliminary data.</text>
</comment>
<sequence length="298" mass="33816">MHNINVIPINDKKAIQKLKEKAYGLAKICAISKCNYSSYMQEHYSNLPSYVSSREMINGNIDHLIVIACITTLSVLYGKERRETKQIDKGINSTIGNGTSKGTWTSIINPITYSQSTIEKLLNEGGYVMISAGRNNKMPSDRNLSDDTIQERTINLTIDLTNLYAYSSMMGVYNGDNETSFFVILHNVSPNVERTVFIQLGHKYNQESIIYVKRTTPTIQQFIYTTGEFSGKYVEGQGYEVLTTNVTDDYSELKLCPDSIFKFTLNFDFGTVIMGKTRIKTRQLIDHHTNYVLANQQK</sequence>
<reference evidence="1" key="1">
    <citation type="submission" date="2021-02" db="EMBL/GenBank/DDBJ databases">
        <authorList>
            <person name="Nowell W R."/>
        </authorList>
    </citation>
    <scope>NUCLEOTIDE SEQUENCE</scope>
</reference>
<name>A0A818ZE14_9BILA</name>
<evidence type="ECO:0000313" key="1">
    <source>
        <dbReference type="EMBL" id="CAF3762850.1"/>
    </source>
</evidence>
<dbReference type="InterPro" id="IPR057548">
    <property type="entry name" value="S-AdoMet_lyase-like"/>
</dbReference>
<dbReference type="Pfam" id="PF23780">
    <property type="entry name" value="S-AdoMet_lyase"/>
    <property type="match status" value="1"/>
</dbReference>